<sequence length="121" mass="13562">MQISEVLTAVKSLSDLGRLRTVFALLDHKELCACQITELLRLTPATVSRHMSILQAANLVLSRKEGRWVYYCLSPDFPKELLAWLSQARANCPTATSDADSLQDILVCDPSELCRKQSVRQ</sequence>
<keyword evidence="3" id="KW-0804">Transcription</keyword>
<evidence type="ECO:0000259" key="4">
    <source>
        <dbReference type="PROSITE" id="PS50987"/>
    </source>
</evidence>
<dbReference type="InterPro" id="IPR011991">
    <property type="entry name" value="ArsR-like_HTH"/>
</dbReference>
<evidence type="ECO:0000256" key="3">
    <source>
        <dbReference type="ARBA" id="ARBA00023163"/>
    </source>
</evidence>
<gene>
    <name evidence="5" type="ORF">HNR37_001995</name>
</gene>
<dbReference type="PANTHER" id="PTHR33154">
    <property type="entry name" value="TRANSCRIPTIONAL REGULATOR, ARSR FAMILY"/>
    <property type="match status" value="1"/>
</dbReference>
<reference evidence="5 6" key="1">
    <citation type="submission" date="2020-08" db="EMBL/GenBank/DDBJ databases">
        <title>Genomic Encyclopedia of Type Strains, Phase IV (KMG-IV): sequencing the most valuable type-strain genomes for metagenomic binning, comparative biology and taxonomic classification.</title>
        <authorList>
            <person name="Goeker M."/>
        </authorList>
    </citation>
    <scope>NUCLEOTIDE SEQUENCE [LARGE SCALE GENOMIC DNA]</scope>
    <source>
        <strain evidence="5 6">DSM 22071</strain>
    </source>
</reference>
<dbReference type="InterPro" id="IPR051081">
    <property type="entry name" value="HTH_MetalResp_TranReg"/>
</dbReference>
<evidence type="ECO:0000256" key="2">
    <source>
        <dbReference type="ARBA" id="ARBA00023125"/>
    </source>
</evidence>
<accession>A0A7W7Y5V9</accession>
<dbReference type="Gene3D" id="1.10.10.10">
    <property type="entry name" value="Winged helix-like DNA-binding domain superfamily/Winged helix DNA-binding domain"/>
    <property type="match status" value="1"/>
</dbReference>
<dbReference type="InterPro" id="IPR001845">
    <property type="entry name" value="HTH_ArsR_DNA-bd_dom"/>
</dbReference>
<dbReference type="NCBIfam" id="NF033788">
    <property type="entry name" value="HTH_metalloreg"/>
    <property type="match status" value="1"/>
</dbReference>
<organism evidence="5 6">
    <name type="scientific">Desulfurispira natronophila</name>
    <dbReference type="NCBI Taxonomy" id="682562"/>
    <lineage>
        <taxon>Bacteria</taxon>
        <taxon>Pseudomonadati</taxon>
        <taxon>Chrysiogenota</taxon>
        <taxon>Chrysiogenia</taxon>
        <taxon>Chrysiogenales</taxon>
        <taxon>Chrysiogenaceae</taxon>
        <taxon>Desulfurispira</taxon>
    </lineage>
</organism>
<name>A0A7W7Y5V9_9BACT</name>
<dbReference type="PANTHER" id="PTHR33154:SF18">
    <property type="entry name" value="ARSENICAL RESISTANCE OPERON REPRESSOR"/>
    <property type="match status" value="1"/>
</dbReference>
<dbReference type="SUPFAM" id="SSF46785">
    <property type="entry name" value="Winged helix' DNA-binding domain"/>
    <property type="match status" value="1"/>
</dbReference>
<protein>
    <submittedName>
        <fullName evidence="5">ArsR family transcriptional regulator</fullName>
    </submittedName>
</protein>
<dbReference type="RefSeq" id="WP_183733567.1">
    <property type="nucleotide sequence ID" value="NZ_JACHID010000014.1"/>
</dbReference>
<evidence type="ECO:0000313" key="6">
    <source>
        <dbReference type="Proteomes" id="UP000528322"/>
    </source>
</evidence>
<dbReference type="Proteomes" id="UP000528322">
    <property type="component" value="Unassembled WGS sequence"/>
</dbReference>
<dbReference type="GO" id="GO:0003677">
    <property type="term" value="F:DNA binding"/>
    <property type="evidence" value="ECO:0007669"/>
    <property type="project" value="UniProtKB-KW"/>
</dbReference>
<feature type="domain" description="HTH arsR-type" evidence="4">
    <location>
        <begin position="1"/>
        <end position="93"/>
    </location>
</feature>
<dbReference type="InterPro" id="IPR036390">
    <property type="entry name" value="WH_DNA-bd_sf"/>
</dbReference>
<comment type="caution">
    <text evidence="5">The sequence shown here is derived from an EMBL/GenBank/DDBJ whole genome shotgun (WGS) entry which is preliminary data.</text>
</comment>
<keyword evidence="1" id="KW-0805">Transcription regulation</keyword>
<dbReference type="CDD" id="cd00090">
    <property type="entry name" value="HTH_ARSR"/>
    <property type="match status" value="1"/>
</dbReference>
<evidence type="ECO:0000313" key="5">
    <source>
        <dbReference type="EMBL" id="MBB5022656.1"/>
    </source>
</evidence>
<dbReference type="InterPro" id="IPR036388">
    <property type="entry name" value="WH-like_DNA-bd_sf"/>
</dbReference>
<dbReference type="SMART" id="SM00418">
    <property type="entry name" value="HTH_ARSR"/>
    <property type="match status" value="1"/>
</dbReference>
<keyword evidence="2" id="KW-0238">DNA-binding</keyword>
<dbReference type="GO" id="GO:0003700">
    <property type="term" value="F:DNA-binding transcription factor activity"/>
    <property type="evidence" value="ECO:0007669"/>
    <property type="project" value="InterPro"/>
</dbReference>
<dbReference type="EMBL" id="JACHID010000014">
    <property type="protein sequence ID" value="MBB5022656.1"/>
    <property type="molecule type" value="Genomic_DNA"/>
</dbReference>
<dbReference type="PRINTS" id="PR00778">
    <property type="entry name" value="HTHARSR"/>
</dbReference>
<proteinExistence type="predicted"/>
<dbReference type="Pfam" id="PF01022">
    <property type="entry name" value="HTH_5"/>
    <property type="match status" value="1"/>
</dbReference>
<dbReference type="PROSITE" id="PS50987">
    <property type="entry name" value="HTH_ARSR_2"/>
    <property type="match status" value="1"/>
</dbReference>
<evidence type="ECO:0000256" key="1">
    <source>
        <dbReference type="ARBA" id="ARBA00023015"/>
    </source>
</evidence>
<dbReference type="AlphaFoldDB" id="A0A7W7Y5V9"/>
<keyword evidence="6" id="KW-1185">Reference proteome</keyword>